<keyword evidence="3" id="KW-1185">Reference proteome</keyword>
<sequence length="218" mass="23372">MGSSVQFTWLFVGLTLLFLAIGFAAADRSCPTGFFFNSTTDSCVSLDIVDCQRLQISLCPEGTTTNTSEFCRCNQDMHLEILDCPDGTYFDASHLICRIGTVECQEQYTPFACPSAVSSSSFCLCVGGKLQIQNCPAGAVFNAEVKICLMTSNGSDTPTSDTPSSADGRCQRFGLFGDPTDCSGYFHCAEKGEEIKYSKCQAGTIFSLTLLGCLPGTC</sequence>
<dbReference type="Proteomes" id="UP001652661">
    <property type="component" value="Chromosome 3L"/>
</dbReference>
<dbReference type="RefSeq" id="XP_017022695.1">
    <property type="nucleotide sequence ID" value="XM_017167206.1"/>
</dbReference>
<dbReference type="OrthoDB" id="6020543at2759"/>
<dbReference type="SUPFAM" id="SSF57625">
    <property type="entry name" value="Invertebrate chitin-binding proteins"/>
    <property type="match status" value="4"/>
</dbReference>
<name>A0A6P4I3H7_DROKI</name>
<evidence type="ECO:0000313" key="3">
    <source>
        <dbReference type="Proteomes" id="UP001652661"/>
    </source>
</evidence>
<reference evidence="4" key="1">
    <citation type="submission" date="2025-08" db="UniProtKB">
        <authorList>
            <consortium name="RefSeq"/>
        </authorList>
    </citation>
    <scope>IDENTIFICATION</scope>
    <source>
        <strain evidence="4">14028-0561.14</strain>
        <tissue evidence="4">Whole fly</tissue>
    </source>
</reference>
<gene>
    <name evidence="4" type="primary">obst-I</name>
</gene>
<dbReference type="SMART" id="SM00494">
    <property type="entry name" value="ChtBD2"/>
    <property type="match status" value="3"/>
</dbReference>
<keyword evidence="1" id="KW-0732">Signal</keyword>
<evidence type="ECO:0000259" key="2">
    <source>
        <dbReference type="PROSITE" id="PS50940"/>
    </source>
</evidence>
<dbReference type="PROSITE" id="PS50940">
    <property type="entry name" value="CHIT_BIND_II"/>
    <property type="match status" value="1"/>
</dbReference>
<feature type="domain" description="Chitin-binding type-2" evidence="2">
    <location>
        <begin position="167"/>
        <end position="213"/>
    </location>
</feature>
<dbReference type="Pfam" id="PF01607">
    <property type="entry name" value="CBM_14"/>
    <property type="match status" value="2"/>
</dbReference>
<accession>A0A6P4I3H7</accession>
<dbReference type="AlphaFoldDB" id="A0A6P4I3H7"/>
<dbReference type="Gene3D" id="2.170.140.10">
    <property type="entry name" value="Chitin binding domain"/>
    <property type="match status" value="2"/>
</dbReference>
<dbReference type="GO" id="GO:0008061">
    <property type="term" value="F:chitin binding"/>
    <property type="evidence" value="ECO:0007669"/>
    <property type="project" value="InterPro"/>
</dbReference>
<dbReference type="InterPro" id="IPR036508">
    <property type="entry name" value="Chitin-bd_dom_sf"/>
</dbReference>
<dbReference type="InterPro" id="IPR002557">
    <property type="entry name" value="Chitin-bd_dom"/>
</dbReference>
<organism evidence="3 4">
    <name type="scientific">Drosophila kikkawai</name>
    <name type="common">Fruit fly</name>
    <dbReference type="NCBI Taxonomy" id="30033"/>
    <lineage>
        <taxon>Eukaryota</taxon>
        <taxon>Metazoa</taxon>
        <taxon>Ecdysozoa</taxon>
        <taxon>Arthropoda</taxon>
        <taxon>Hexapoda</taxon>
        <taxon>Insecta</taxon>
        <taxon>Pterygota</taxon>
        <taxon>Neoptera</taxon>
        <taxon>Endopterygota</taxon>
        <taxon>Diptera</taxon>
        <taxon>Brachycera</taxon>
        <taxon>Muscomorpha</taxon>
        <taxon>Ephydroidea</taxon>
        <taxon>Drosophilidae</taxon>
        <taxon>Drosophila</taxon>
        <taxon>Sophophora</taxon>
    </lineage>
</organism>
<protein>
    <submittedName>
        <fullName evidence="4">Uncharacterized protein obst-I</fullName>
    </submittedName>
</protein>
<evidence type="ECO:0000256" key="1">
    <source>
        <dbReference type="SAM" id="SignalP"/>
    </source>
</evidence>
<dbReference type="GO" id="GO:0005576">
    <property type="term" value="C:extracellular region"/>
    <property type="evidence" value="ECO:0007669"/>
    <property type="project" value="InterPro"/>
</dbReference>
<proteinExistence type="predicted"/>
<evidence type="ECO:0000313" key="4">
    <source>
        <dbReference type="RefSeq" id="XP_017022695.1"/>
    </source>
</evidence>
<feature type="chain" id="PRO_5027700167" evidence="1">
    <location>
        <begin position="27"/>
        <end position="218"/>
    </location>
</feature>
<feature type="signal peptide" evidence="1">
    <location>
        <begin position="1"/>
        <end position="26"/>
    </location>
</feature>